<gene>
    <name evidence="10" type="ORF">C1871_08550</name>
    <name evidence="9" type="ORF">C1875_11870</name>
</gene>
<evidence type="ECO:0000256" key="4">
    <source>
        <dbReference type="ARBA" id="ARBA00022692"/>
    </source>
</evidence>
<comment type="caution">
    <text evidence="9">The sequence shown here is derived from an EMBL/GenBank/DDBJ whole genome shotgun (WGS) entry which is preliminary data.</text>
</comment>
<evidence type="ECO:0000256" key="2">
    <source>
        <dbReference type="ARBA" id="ARBA00005745"/>
    </source>
</evidence>
<evidence type="ECO:0000256" key="5">
    <source>
        <dbReference type="ARBA" id="ARBA00022989"/>
    </source>
</evidence>
<reference evidence="11 12" key="1">
    <citation type="journal article" date="2018" name="Elife">
        <title>Discovery and characterization of a prevalent human gut bacterial enzyme sufficient for the inactivation of a family of plant toxins.</title>
        <authorList>
            <person name="Koppel N."/>
            <person name="Bisanz J.E."/>
            <person name="Pandelia M.E."/>
            <person name="Turnbaugh P.J."/>
            <person name="Balskus E.P."/>
        </authorList>
    </citation>
    <scope>NUCLEOTIDE SEQUENCE [LARGE SCALE GENOMIC DNA]</scope>
    <source>
        <strain evidence="10 11">FAA1-1-60AUCSF</strain>
        <strain evidence="9 12">W1 BHI 6</strain>
    </source>
</reference>
<dbReference type="InterPro" id="IPR018076">
    <property type="entry name" value="T2SS_GspF_dom"/>
</dbReference>
<evidence type="ECO:0000256" key="1">
    <source>
        <dbReference type="ARBA" id="ARBA00004651"/>
    </source>
</evidence>
<dbReference type="Proteomes" id="UP000253857">
    <property type="component" value="Unassembled WGS sequence"/>
</dbReference>
<dbReference type="RefSeq" id="WP_009607742.1">
    <property type="nucleotide sequence ID" value="NZ_BQNE01000001.1"/>
</dbReference>
<dbReference type="GO" id="GO:0005886">
    <property type="term" value="C:plasma membrane"/>
    <property type="evidence" value="ECO:0007669"/>
    <property type="project" value="UniProtKB-SubCell"/>
</dbReference>
<evidence type="ECO:0000256" key="6">
    <source>
        <dbReference type="ARBA" id="ARBA00023136"/>
    </source>
</evidence>
<dbReference type="PANTHER" id="PTHR30012:SF0">
    <property type="entry name" value="TYPE II SECRETION SYSTEM PROTEIN F-RELATED"/>
    <property type="match status" value="1"/>
</dbReference>
<feature type="transmembrane region" description="Helical" evidence="7">
    <location>
        <begin position="113"/>
        <end position="139"/>
    </location>
</feature>
<comment type="subcellular location">
    <subcellularLocation>
        <location evidence="1">Cell membrane</location>
        <topology evidence="1">Multi-pass membrane protein</topology>
    </subcellularLocation>
</comment>
<dbReference type="Gene3D" id="1.20.81.30">
    <property type="entry name" value="Type II secretion system (T2SS), domain F"/>
    <property type="match status" value="2"/>
</dbReference>
<evidence type="ECO:0000256" key="3">
    <source>
        <dbReference type="ARBA" id="ARBA00022475"/>
    </source>
</evidence>
<sequence length="350" mass="37296">MATKMLESSAVSAFCESVAVMHSAGIQMDEAVFLLGENMEDAAFKRACDDVYKELIVGKPLALAMDDSGCFPSHVVDMVGAGEHAGRLENVLWSLARYYDEEDRLYAKIKNAIAYPAALLCVMSAILLFTVIVILPVFVDVYHGLTGNLTAGSFGYVNASIIIGWIALGVTLLCTVLVVLGVLAGRSAAGRQRLLRLFEKAPLTRGPMRQMAVSRFTAALATFVAAGVDTDTAMEKAVAMVDHGNLKSQLEAVRMQMTDPAQAKSLAQAIFDNNVFEPIYARMLVVGTRSGSLETVLASLSDTFFDDSIVRLDGLIDSVEPTLAAFLTVGVGATLIAVMLPLIGIMGSIG</sequence>
<feature type="domain" description="Type II secretion system protein GspF" evidence="8">
    <location>
        <begin position="14"/>
        <end position="136"/>
    </location>
</feature>
<dbReference type="PANTHER" id="PTHR30012">
    <property type="entry name" value="GENERAL SECRETION PATHWAY PROTEIN"/>
    <property type="match status" value="1"/>
</dbReference>
<organism evidence="9 12">
    <name type="scientific">Eggerthella lenta</name>
    <name type="common">Eubacterium lentum</name>
    <dbReference type="NCBI Taxonomy" id="84112"/>
    <lineage>
        <taxon>Bacteria</taxon>
        <taxon>Bacillati</taxon>
        <taxon>Actinomycetota</taxon>
        <taxon>Coriobacteriia</taxon>
        <taxon>Eggerthellales</taxon>
        <taxon>Eggerthellaceae</taxon>
        <taxon>Eggerthella</taxon>
    </lineage>
</organism>
<dbReference type="Pfam" id="PF00482">
    <property type="entry name" value="T2SSF"/>
    <property type="match status" value="2"/>
</dbReference>
<dbReference type="GeneID" id="69509584"/>
<feature type="transmembrane region" description="Helical" evidence="7">
    <location>
        <begin position="323"/>
        <end position="349"/>
    </location>
</feature>
<dbReference type="Proteomes" id="UP000253970">
    <property type="component" value="Unassembled WGS sequence"/>
</dbReference>
<evidence type="ECO:0000256" key="7">
    <source>
        <dbReference type="SAM" id="Phobius"/>
    </source>
</evidence>
<evidence type="ECO:0000313" key="10">
    <source>
        <dbReference type="EMBL" id="RDB85264.1"/>
    </source>
</evidence>
<keyword evidence="6 7" id="KW-0472">Membrane</keyword>
<proteinExistence type="inferred from homology"/>
<dbReference type="OMA" id="YVVPQFV"/>
<feature type="transmembrane region" description="Helical" evidence="7">
    <location>
        <begin position="159"/>
        <end position="184"/>
    </location>
</feature>
<evidence type="ECO:0000313" key="9">
    <source>
        <dbReference type="EMBL" id="RDB68328.1"/>
    </source>
</evidence>
<dbReference type="InterPro" id="IPR042094">
    <property type="entry name" value="T2SS_GspF_sf"/>
</dbReference>
<feature type="domain" description="Type II secretion system protein GspF" evidence="8">
    <location>
        <begin position="216"/>
        <end position="341"/>
    </location>
</feature>
<dbReference type="AlphaFoldDB" id="A0A369M9B7"/>
<evidence type="ECO:0000259" key="8">
    <source>
        <dbReference type="Pfam" id="PF00482"/>
    </source>
</evidence>
<comment type="similarity">
    <text evidence="2">Belongs to the GSP F family.</text>
</comment>
<keyword evidence="5 7" id="KW-1133">Transmembrane helix</keyword>
<evidence type="ECO:0000313" key="12">
    <source>
        <dbReference type="Proteomes" id="UP000253970"/>
    </source>
</evidence>
<keyword evidence="3" id="KW-1003">Cell membrane</keyword>
<protein>
    <submittedName>
        <fullName evidence="9">Type II secretion system F family protein</fullName>
    </submittedName>
</protein>
<dbReference type="EMBL" id="PPTY01000012">
    <property type="protein sequence ID" value="RDB85264.1"/>
    <property type="molecule type" value="Genomic_DNA"/>
</dbReference>
<keyword evidence="4 7" id="KW-0812">Transmembrane</keyword>
<dbReference type="InterPro" id="IPR003004">
    <property type="entry name" value="GspF/PilC"/>
</dbReference>
<dbReference type="EMBL" id="PPTU01000021">
    <property type="protein sequence ID" value="RDB68328.1"/>
    <property type="molecule type" value="Genomic_DNA"/>
</dbReference>
<name>A0A369M9B7_EGGLN</name>
<accession>A0A369M9B7</accession>
<evidence type="ECO:0000313" key="11">
    <source>
        <dbReference type="Proteomes" id="UP000253857"/>
    </source>
</evidence>